<reference evidence="2 3" key="1">
    <citation type="submission" date="2019-11" db="EMBL/GenBank/DDBJ databases">
        <title>Genome-resolved metagenomics to study the prevalence of co-infection and intraspecific heterogeneity among plant pathogen metapopulations.</title>
        <authorList>
            <person name="Newberry E."/>
            <person name="Bhandari R."/>
            <person name="Kemble J."/>
            <person name="Sikora E."/>
            <person name="Potnis N."/>
        </authorList>
    </citation>
    <scope>NUCLEOTIDE SEQUENCE [LARGE SCALE GENOMIC DNA]</scope>
    <source>
        <strain evidence="2">Xp_Tom_Tuscaloosa_18b</strain>
    </source>
</reference>
<proteinExistence type="predicted"/>
<gene>
    <name evidence="2" type="ORF">G3W61_09755</name>
</gene>
<dbReference type="EMBL" id="JAAGYU010000034">
    <property type="protein sequence ID" value="NEL76533.1"/>
    <property type="molecule type" value="Genomic_DNA"/>
</dbReference>
<accession>A0A6P0FSM0</accession>
<evidence type="ECO:0000256" key="1">
    <source>
        <dbReference type="SAM" id="Phobius"/>
    </source>
</evidence>
<feature type="transmembrane region" description="Helical" evidence="1">
    <location>
        <begin position="44"/>
        <end position="63"/>
    </location>
</feature>
<feature type="transmembrane region" description="Helical" evidence="1">
    <location>
        <begin position="16"/>
        <end position="38"/>
    </location>
</feature>
<dbReference type="AlphaFoldDB" id="A0A6P0FSM0"/>
<comment type="caution">
    <text evidence="2">The sequence shown here is derived from an EMBL/GenBank/DDBJ whole genome shotgun (WGS) entry which is preliminary data.</text>
</comment>
<feature type="transmembrane region" description="Helical" evidence="1">
    <location>
        <begin position="414"/>
        <end position="435"/>
    </location>
</feature>
<dbReference type="RefSeq" id="WP_128698095.1">
    <property type="nucleotide sequence ID" value="NZ_CP116309.1"/>
</dbReference>
<keyword evidence="1" id="KW-1133">Transmembrane helix</keyword>
<protein>
    <submittedName>
        <fullName evidence="2">Uncharacterized protein</fullName>
    </submittedName>
</protein>
<evidence type="ECO:0000313" key="3">
    <source>
        <dbReference type="Proteomes" id="UP000471082"/>
    </source>
</evidence>
<keyword evidence="1" id="KW-0472">Membrane</keyword>
<dbReference type="Proteomes" id="UP000471082">
    <property type="component" value="Unassembled WGS sequence"/>
</dbReference>
<organism evidence="2 3">
    <name type="scientific">Xanthomonas perforans</name>
    <dbReference type="NCBI Taxonomy" id="442694"/>
    <lineage>
        <taxon>Bacteria</taxon>
        <taxon>Pseudomonadati</taxon>
        <taxon>Pseudomonadota</taxon>
        <taxon>Gammaproteobacteria</taxon>
        <taxon>Lysobacterales</taxon>
        <taxon>Lysobacteraceae</taxon>
        <taxon>Xanthomonas</taxon>
    </lineage>
</organism>
<keyword evidence="1" id="KW-0812">Transmembrane</keyword>
<sequence>MVEWWSYGAKNRRRTYIQLVLSTFVLTFISFFLLACVVTTNWQAAMAISACLFPILLNTATIFSQHLLRRSADSEVCIPRSNPAGAPRPKCTLAVPCIIYGHDDINDAVNTIRQNVIRNHGTANFFCIAFDFFDHQNGPNNGLDNELILYAKKELSRLEREVPAARGKLVAFFRHRSWSSSENSWIGWERKRGKIIELCRLIARGELGSLFVIYGKSAYIRNSTYLMILDSDSWLEHGGLDQLIDAMSHQAATPHIKGKTLEAGYVIGCPRGLCRPGENNTTFSKILFYNRLEPQVRSIEPSFFQNSLGHHIFVGKGLYNVSAFLELVDGRLPSERVLSHDHLEGMLAIPAYISDVYFYQSYPQQYSSWRARQHRWIRGDVQTIPWIIFPNVRGESQLRISLSVLDRLKLATNIANHFTPVGQFLIFVIIALGGVRFPFPVTLAALALGAPALWINIGFRVFENFLPHHPLKQPELYKKRKIQSIFSGTLGDYRILLINLATLADAFVITVDATAKALWRMSFSKTKLLEWRPSSVLENSSNEISSNRYWVSQLISISVLFMITLVSSPSSLVVSPLFLTWATLPSLKWIRNRDKGFL</sequence>
<evidence type="ECO:0000313" key="2">
    <source>
        <dbReference type="EMBL" id="NEL76533.1"/>
    </source>
</evidence>
<name>A0A6P0FSM0_XANPE</name>
<feature type="transmembrane region" description="Helical" evidence="1">
    <location>
        <begin position="441"/>
        <end position="462"/>
    </location>
</feature>